<feature type="coiled-coil region" evidence="1">
    <location>
        <begin position="271"/>
        <end position="313"/>
    </location>
</feature>
<feature type="region of interest" description="Disordered" evidence="2">
    <location>
        <begin position="859"/>
        <end position="943"/>
    </location>
</feature>
<keyword evidence="4" id="KW-1185">Reference proteome</keyword>
<dbReference type="PANTHER" id="PTHR32215">
    <property type="entry name" value="CILIA- AND FLAGELLA-ASSOCIATED PROTEIN 57"/>
    <property type="match status" value="1"/>
</dbReference>
<dbReference type="EMBL" id="BNJQ01000016">
    <property type="protein sequence ID" value="GHP07442.1"/>
    <property type="molecule type" value="Genomic_DNA"/>
</dbReference>
<organism evidence="3 4">
    <name type="scientific">Pycnococcus provasolii</name>
    <dbReference type="NCBI Taxonomy" id="41880"/>
    <lineage>
        <taxon>Eukaryota</taxon>
        <taxon>Viridiplantae</taxon>
        <taxon>Chlorophyta</taxon>
        <taxon>Pseudoscourfieldiophyceae</taxon>
        <taxon>Pseudoscourfieldiales</taxon>
        <taxon>Pycnococcaceae</taxon>
        <taxon>Pycnococcus</taxon>
    </lineage>
</organism>
<keyword evidence="1" id="KW-0175">Coiled coil</keyword>
<dbReference type="OrthoDB" id="10251741at2759"/>
<dbReference type="Proteomes" id="UP000660262">
    <property type="component" value="Unassembled WGS sequence"/>
</dbReference>
<accession>A0A830HKN6</accession>
<proteinExistence type="predicted"/>
<feature type="compositionally biased region" description="Low complexity" evidence="2">
    <location>
        <begin position="882"/>
        <end position="891"/>
    </location>
</feature>
<feature type="compositionally biased region" description="Polar residues" evidence="2">
    <location>
        <begin position="790"/>
        <end position="800"/>
    </location>
</feature>
<evidence type="ECO:0000313" key="4">
    <source>
        <dbReference type="Proteomes" id="UP000660262"/>
    </source>
</evidence>
<gene>
    <name evidence="3" type="ORF">PPROV_000618400</name>
</gene>
<comment type="caution">
    <text evidence="3">The sequence shown here is derived from an EMBL/GenBank/DDBJ whole genome shotgun (WGS) entry which is preliminary data.</text>
</comment>
<reference evidence="3" key="1">
    <citation type="submission" date="2020-10" db="EMBL/GenBank/DDBJ databases">
        <title>Unveiling of a novel bifunctional photoreceptor, Dualchrome1, isolated from a cosmopolitan green alga.</title>
        <authorList>
            <person name="Suzuki S."/>
            <person name="Kawachi M."/>
        </authorList>
    </citation>
    <scope>NUCLEOTIDE SEQUENCE</scope>
    <source>
        <strain evidence="3">NIES 2893</strain>
    </source>
</reference>
<feature type="region of interest" description="Disordered" evidence="2">
    <location>
        <begin position="738"/>
        <end position="818"/>
    </location>
</feature>
<dbReference type="InterPro" id="IPR052993">
    <property type="entry name" value="CFA-57"/>
</dbReference>
<name>A0A830HKN6_9CHLO</name>
<feature type="compositionally biased region" description="Low complexity" evidence="2">
    <location>
        <begin position="746"/>
        <end position="760"/>
    </location>
</feature>
<sequence>MAHAGDRTSYPDTGALLSPLFALGVNSHVHKALLHVDDTSVLYPVGAHFALLNTASSESTVHELDKARRWRVTSVTPDPNKKLLASLERRAGATKPSRVAVYSLAKLLKNAAVPESAGGAFNAVPRVATFKFPVADHVKSTEVVAASFSGDSSTLIVMSGEPDFLITFWNPKDSLKPTLVVKNPDNTAFAMCSSLSTEEDALYDFATISDNFVRGWRRSERQTEVCRSSVLAPKLTTVRPFRAATYLLSGQLAVTCGGSDTEENVPPTAAIDDLKSEIEFKELINAQAQKDLAAKYEETLDEVRSKYEEKLRLTNEDHNMRDFEATGAMRALEGAHLTAAEELETLYERKLAIEVARYQALKIETDERITSLKDEIATIVRDNQAREAEVESRHVEQVRQIVEEMANQRTKFEDDAQEMQDLLTVTDEVDEEDFDAFHHQKHVEVKNAIMRIQNLRAEMSVARRNVERARKGESEADKKHEKVVKANKSLQEEIEGHKKRIMELQSELQARENVIGQKEQSILMLKRKNDTLEKHRVVLDHWQAEMREQVAPREEELARLKKAAQEMDSDFMKEAERNEMLERVLDREKTANRSLRKELSEIRMKKSDCERSLSNYSNELARALTAPAGHSKDAVLREIAIKVEKTLNRFRDNSDLDPEFIADKDRSESELLRQRNMLEGLNSALEARVDRAERRRVKSNGDMMRQNEALLEDNAELRKENKTLGDKLNKLETRIFQLEGSKRSSAKGGPSSSTPSTPAADRGSSAGSKHPLYESRGAFRASKAIRSPPVSRSESASRPSTAAGGGFQPALKGSLRTGGTSRALNEIVQWERERIEELLGRLELSHREIERRDQELASLRAAHGVADPPSHAEYPPSPAPPYSSARPSTAPVAQHGTQTAPSAIPTAVPSPVHAPSIGGWRGGSARPARFSAPRASSRPSTGR</sequence>
<evidence type="ECO:0008006" key="5">
    <source>
        <dbReference type="Google" id="ProtNLM"/>
    </source>
</evidence>
<feature type="coiled-coil region" evidence="1">
    <location>
        <begin position="675"/>
        <end position="734"/>
    </location>
</feature>
<protein>
    <recommendedName>
        <fullName evidence="5">Cilia- and flagella-associated protein 57</fullName>
    </recommendedName>
</protein>
<feature type="coiled-coil region" evidence="1">
    <location>
        <begin position="395"/>
        <end position="514"/>
    </location>
</feature>
<evidence type="ECO:0000256" key="1">
    <source>
        <dbReference type="SAM" id="Coils"/>
    </source>
</evidence>
<dbReference type="AlphaFoldDB" id="A0A830HKN6"/>
<evidence type="ECO:0000313" key="3">
    <source>
        <dbReference type="EMBL" id="GHP07442.1"/>
    </source>
</evidence>
<feature type="coiled-coil region" evidence="1">
    <location>
        <begin position="578"/>
        <end position="605"/>
    </location>
</feature>
<feature type="compositionally biased region" description="Low complexity" evidence="2">
    <location>
        <begin position="924"/>
        <end position="943"/>
    </location>
</feature>
<dbReference type="PANTHER" id="PTHR32215:SF0">
    <property type="entry name" value="CILIA- AND FLAGELLA-ASSOCIATED PROTEIN 57"/>
    <property type="match status" value="1"/>
</dbReference>
<evidence type="ECO:0000256" key="2">
    <source>
        <dbReference type="SAM" id="MobiDB-lite"/>
    </source>
</evidence>